<accession>A0A671V6L1</accession>
<dbReference type="GO" id="GO:0006412">
    <property type="term" value="P:translation"/>
    <property type="evidence" value="ECO:0007669"/>
    <property type="project" value="InterPro"/>
</dbReference>
<dbReference type="Proteomes" id="UP000472265">
    <property type="component" value="Chromosome 22"/>
</dbReference>
<reference evidence="9" key="3">
    <citation type="submission" date="2025-09" db="UniProtKB">
        <authorList>
            <consortium name="Ensembl"/>
        </authorList>
    </citation>
    <scope>IDENTIFICATION</scope>
</reference>
<protein>
    <recommendedName>
        <fullName evidence="6">Small ribosomal subunit protein uS10m</fullName>
    </recommendedName>
    <alternativeName>
        <fullName evidence="7">28S ribosomal protein S10, mitochondrial</fullName>
    </alternativeName>
</protein>
<comment type="subcellular location">
    <subcellularLocation>
        <location evidence="1">Mitochondrion</location>
    </subcellularLocation>
</comment>
<evidence type="ECO:0000256" key="1">
    <source>
        <dbReference type="ARBA" id="ARBA00004173"/>
    </source>
</evidence>
<dbReference type="SUPFAM" id="SSF54999">
    <property type="entry name" value="Ribosomal protein S10"/>
    <property type="match status" value="1"/>
</dbReference>
<dbReference type="GO" id="GO:0003735">
    <property type="term" value="F:structural constituent of ribosome"/>
    <property type="evidence" value="ECO:0007669"/>
    <property type="project" value="InterPro"/>
</dbReference>
<dbReference type="InterPro" id="IPR040055">
    <property type="entry name" value="Ribosomal_uS10m"/>
</dbReference>
<sequence length="204" mass="23205">MAAPMTLRRELCSLARIFRGISRLGPRASAACSGHRKCNIIRSHLPLTSNTFFHTATVLPSTPSSITVTEEPDVLYQKVSIMVKGHDRAVLDSYELFTTMAAKELGITISNVSEPHKDMERFTLLKSVHIFKKHRVQYEMRTHYRCVELAHITGSTAQVYLEYIQRNLPEGVAMEVTKTAMEKMPDHILEPMWKDHPIDDKPSQ</sequence>
<organism evidence="9 10">
    <name type="scientific">Sparus aurata</name>
    <name type="common">Gilthead sea bream</name>
    <dbReference type="NCBI Taxonomy" id="8175"/>
    <lineage>
        <taxon>Eukaryota</taxon>
        <taxon>Metazoa</taxon>
        <taxon>Chordata</taxon>
        <taxon>Craniata</taxon>
        <taxon>Vertebrata</taxon>
        <taxon>Euteleostomi</taxon>
        <taxon>Actinopterygii</taxon>
        <taxon>Neopterygii</taxon>
        <taxon>Teleostei</taxon>
        <taxon>Neoteleostei</taxon>
        <taxon>Acanthomorphata</taxon>
        <taxon>Eupercaria</taxon>
        <taxon>Spariformes</taxon>
        <taxon>Sparidae</taxon>
        <taxon>Sparus</taxon>
    </lineage>
</organism>
<evidence type="ECO:0000313" key="9">
    <source>
        <dbReference type="Ensembl" id="ENSSAUP00010021799.1"/>
    </source>
</evidence>
<proteinExistence type="inferred from homology"/>
<evidence type="ECO:0000256" key="2">
    <source>
        <dbReference type="ARBA" id="ARBA00007102"/>
    </source>
</evidence>
<dbReference type="CTD" id="55173"/>
<evidence type="ECO:0000256" key="4">
    <source>
        <dbReference type="ARBA" id="ARBA00023128"/>
    </source>
</evidence>
<dbReference type="SMART" id="SM01403">
    <property type="entry name" value="Ribosomal_S10"/>
    <property type="match status" value="1"/>
</dbReference>
<reference evidence="9" key="2">
    <citation type="submission" date="2025-08" db="UniProtKB">
        <authorList>
            <consortium name="Ensembl"/>
        </authorList>
    </citation>
    <scope>IDENTIFICATION</scope>
</reference>
<dbReference type="OrthoDB" id="366214at2759"/>
<dbReference type="InParanoid" id="A0A671V6L1"/>
<dbReference type="PANTHER" id="PTHR13334">
    <property type="entry name" value="MITOCHONDRIAL 28S RIBOSOMAL PROTEIN S10"/>
    <property type="match status" value="1"/>
</dbReference>
<dbReference type="Ensembl" id="ENSSAUT00010023024.1">
    <property type="protein sequence ID" value="ENSSAUP00010021799.1"/>
    <property type="gene ID" value="ENSSAUG00010009627.1"/>
</dbReference>
<dbReference type="GeneID" id="115574418"/>
<reference evidence="9" key="1">
    <citation type="submission" date="2021-04" db="EMBL/GenBank/DDBJ databases">
        <authorList>
            <consortium name="Wellcome Sanger Institute Data Sharing"/>
        </authorList>
    </citation>
    <scope>NUCLEOTIDE SEQUENCE [LARGE SCALE GENOMIC DNA]</scope>
</reference>
<feature type="domain" description="Small ribosomal subunit protein uS10" evidence="8">
    <location>
        <begin position="80"/>
        <end position="177"/>
    </location>
</feature>
<evidence type="ECO:0000313" key="10">
    <source>
        <dbReference type="Proteomes" id="UP000472265"/>
    </source>
</evidence>
<comment type="similarity">
    <text evidence="2">Belongs to the universal ribosomal protein uS10 family.</text>
</comment>
<evidence type="ECO:0000259" key="8">
    <source>
        <dbReference type="SMART" id="SM01403"/>
    </source>
</evidence>
<name>A0A671V6L1_SPAAU</name>
<keyword evidence="4" id="KW-0496">Mitochondrion</keyword>
<dbReference type="Pfam" id="PF00338">
    <property type="entry name" value="Ribosomal_S10"/>
    <property type="match status" value="1"/>
</dbReference>
<dbReference type="HAMAP" id="MF_00508">
    <property type="entry name" value="Ribosomal_uS10"/>
    <property type="match status" value="1"/>
</dbReference>
<dbReference type="GeneTree" id="ENSGT00390000009045"/>
<dbReference type="InterPro" id="IPR036838">
    <property type="entry name" value="Ribosomal_uS10_dom_sf"/>
</dbReference>
<gene>
    <name evidence="9" type="primary">MRPS10</name>
    <name evidence="9" type="synonym">mrps10</name>
</gene>
<evidence type="ECO:0000256" key="7">
    <source>
        <dbReference type="ARBA" id="ARBA00035544"/>
    </source>
</evidence>
<evidence type="ECO:0000256" key="6">
    <source>
        <dbReference type="ARBA" id="ARBA00035261"/>
    </source>
</evidence>
<dbReference type="Gene3D" id="3.30.70.600">
    <property type="entry name" value="Ribosomal protein S10 domain"/>
    <property type="match status" value="1"/>
</dbReference>
<keyword evidence="5" id="KW-0687">Ribonucleoprotein</keyword>
<evidence type="ECO:0000256" key="3">
    <source>
        <dbReference type="ARBA" id="ARBA00022980"/>
    </source>
</evidence>
<dbReference type="RefSeq" id="XP_030261782.1">
    <property type="nucleotide sequence ID" value="XM_030405922.1"/>
</dbReference>
<dbReference type="GO" id="GO:0005763">
    <property type="term" value="C:mitochondrial small ribosomal subunit"/>
    <property type="evidence" value="ECO:0007669"/>
    <property type="project" value="InterPro"/>
</dbReference>
<keyword evidence="3" id="KW-0689">Ribosomal protein</keyword>
<dbReference type="AlphaFoldDB" id="A0A671V6L1"/>
<dbReference type="FunCoup" id="A0A671V6L1">
    <property type="interactions" value="352"/>
</dbReference>
<keyword evidence="10" id="KW-1185">Reference proteome</keyword>
<dbReference type="InterPro" id="IPR027486">
    <property type="entry name" value="Ribosomal_uS10_dom"/>
</dbReference>
<dbReference type="FunFam" id="3.30.70.600:FF:000005">
    <property type="entry name" value="28S ribosomal protein S10, mitochondrial"/>
    <property type="match status" value="1"/>
</dbReference>
<dbReference type="OMA" id="IRWVQPA"/>
<dbReference type="PANTHER" id="PTHR13334:SF4">
    <property type="entry name" value="SMALL RIBOSOMAL SUBUNIT PROTEIN US10M"/>
    <property type="match status" value="1"/>
</dbReference>
<evidence type="ECO:0000256" key="5">
    <source>
        <dbReference type="ARBA" id="ARBA00023274"/>
    </source>
</evidence>
<dbReference type="InterPro" id="IPR001848">
    <property type="entry name" value="Ribosomal_uS10"/>
</dbReference>